<keyword evidence="2" id="KW-1133">Transmembrane helix</keyword>
<feature type="transmembrane region" description="Helical" evidence="2">
    <location>
        <begin position="20"/>
        <end position="46"/>
    </location>
</feature>
<dbReference type="OrthoDB" id="3181212at2"/>
<evidence type="ECO:0000256" key="1">
    <source>
        <dbReference type="SAM" id="MobiDB-lite"/>
    </source>
</evidence>
<dbReference type="EMBL" id="AP019367">
    <property type="protein sequence ID" value="BBH49426.1"/>
    <property type="molecule type" value="Genomic_DNA"/>
</dbReference>
<dbReference type="Pfam" id="PF13197">
    <property type="entry name" value="DUF4013"/>
    <property type="match status" value="1"/>
</dbReference>
<evidence type="ECO:0000313" key="3">
    <source>
        <dbReference type="EMBL" id="BBH49426.1"/>
    </source>
</evidence>
<feature type="region of interest" description="Disordered" evidence="1">
    <location>
        <begin position="270"/>
        <end position="353"/>
    </location>
</feature>
<organism evidence="3 4">
    <name type="scientific">Parolsenella catena</name>
    <dbReference type="NCBI Taxonomy" id="2003188"/>
    <lineage>
        <taxon>Bacteria</taxon>
        <taxon>Bacillati</taxon>
        <taxon>Actinomycetota</taxon>
        <taxon>Coriobacteriia</taxon>
        <taxon>Coriobacteriales</taxon>
        <taxon>Atopobiaceae</taxon>
        <taxon>Parolsenella</taxon>
    </lineage>
</organism>
<name>A0A3G9K005_9ACTN</name>
<feature type="transmembrane region" description="Helical" evidence="2">
    <location>
        <begin position="106"/>
        <end position="131"/>
    </location>
</feature>
<feature type="compositionally biased region" description="Low complexity" evidence="1">
    <location>
        <begin position="291"/>
        <end position="300"/>
    </location>
</feature>
<accession>A0A3G9K005</accession>
<feature type="transmembrane region" description="Helical" evidence="2">
    <location>
        <begin position="67"/>
        <end position="100"/>
    </location>
</feature>
<feature type="transmembrane region" description="Helical" evidence="2">
    <location>
        <begin position="163"/>
        <end position="188"/>
    </location>
</feature>
<feature type="compositionally biased region" description="Pro residues" evidence="1">
    <location>
        <begin position="270"/>
        <end position="290"/>
    </location>
</feature>
<protein>
    <recommendedName>
        <fullName evidence="5">DUF4013 domain-containing protein</fullName>
    </recommendedName>
</protein>
<evidence type="ECO:0000256" key="2">
    <source>
        <dbReference type="SAM" id="Phobius"/>
    </source>
</evidence>
<evidence type="ECO:0000313" key="4">
    <source>
        <dbReference type="Proteomes" id="UP000273154"/>
    </source>
</evidence>
<sequence>MQDAKYFSHSWKLLTRDKGWVKPILVLAIAMFVPIVGPLAVLGYALEWARLSAWGVDAAPKQRGVKIGGCLVAGWRAFVVILVWMLLWSVATSVVTAIIAALRIRLLSSLLSLAITTANLLLSLVVMVAALRAAIYQKIGAGLSFARIYEMVSHDAAGLFKNVAIPLVTMLIVGGICTVSGLLVMSLAMPDILRLVYEVEYLSATSGSDPSDLLAIVGSILRTVMPASVLIGYVSLVFSVAGNLLLANSIGLWMRQFNVGAWGSPSDPLPVTPAPLPPVSSVPTPAPQSQPQPHSAAEPVTPAPAPAQPRTDPAPAVAPQPRERSTSPDGETVVPLTPHRAATDELGQGTDKE</sequence>
<dbReference type="InterPro" id="IPR025098">
    <property type="entry name" value="DUF4013"/>
</dbReference>
<dbReference type="AlphaFoldDB" id="A0A3G9K005"/>
<keyword evidence="2" id="KW-0472">Membrane</keyword>
<dbReference type="KEGG" id="pcat:Pcatena_00130"/>
<keyword evidence="2" id="KW-0812">Transmembrane</keyword>
<dbReference type="Proteomes" id="UP000273154">
    <property type="component" value="Chromosome"/>
</dbReference>
<dbReference type="GeneID" id="88848155"/>
<feature type="transmembrane region" description="Helical" evidence="2">
    <location>
        <begin position="224"/>
        <end position="246"/>
    </location>
</feature>
<keyword evidence="4" id="KW-1185">Reference proteome</keyword>
<dbReference type="RefSeq" id="WP_126420519.1">
    <property type="nucleotide sequence ID" value="NZ_AP019367.1"/>
</dbReference>
<reference evidence="4" key="1">
    <citation type="submission" date="2018-11" db="EMBL/GenBank/DDBJ databases">
        <title>Comparative genomics of Parolsenella catena and Libanicoccus massiliensis: Reclassification of Libanicoccus massiliensis as Parolsenella massiliensis comb. nov.</title>
        <authorList>
            <person name="Sakamoto M."/>
            <person name="Ikeyama N."/>
            <person name="Murakami T."/>
            <person name="Mori H."/>
            <person name="Yuki M."/>
            <person name="Ohkuma M."/>
        </authorList>
    </citation>
    <scope>NUCLEOTIDE SEQUENCE [LARGE SCALE GENOMIC DNA]</scope>
    <source>
        <strain evidence="4">JCM 31932</strain>
    </source>
</reference>
<gene>
    <name evidence="3" type="ORF">Pcatena_00130</name>
</gene>
<evidence type="ECO:0008006" key="5">
    <source>
        <dbReference type="Google" id="ProtNLM"/>
    </source>
</evidence>
<proteinExistence type="predicted"/>